<comment type="caution">
    <text evidence="1">The sequence shown here is derived from an EMBL/GenBank/DDBJ whole genome shotgun (WGS) entry which is preliminary data.</text>
</comment>
<accession>A0A5B2XD97</accession>
<reference evidence="1 2" key="2">
    <citation type="submission" date="2019-09" db="EMBL/GenBank/DDBJ databases">
        <authorList>
            <person name="Jin C."/>
        </authorList>
    </citation>
    <scope>NUCLEOTIDE SEQUENCE [LARGE SCALE GENOMIC DNA]</scope>
    <source>
        <strain evidence="1 2">AN110305</strain>
    </source>
</reference>
<dbReference type="Proteomes" id="UP000323454">
    <property type="component" value="Unassembled WGS sequence"/>
</dbReference>
<reference evidence="1 2" key="1">
    <citation type="submission" date="2019-09" db="EMBL/GenBank/DDBJ databases">
        <title>Goodfellowia gen. nov., a new genus of the Pseudonocardineae related to Actinoalloteichus, containing Goodfellowia coeruleoviolacea gen. nov., comb. nov. gen. nov., comb. nov.</title>
        <authorList>
            <person name="Labeda D."/>
        </authorList>
    </citation>
    <scope>NUCLEOTIDE SEQUENCE [LARGE SCALE GENOMIC DNA]</scope>
    <source>
        <strain evidence="1 2">AN110305</strain>
    </source>
</reference>
<dbReference type="AlphaFoldDB" id="A0A5B2XD97"/>
<dbReference type="RefSeq" id="WP_149851052.1">
    <property type="nucleotide sequence ID" value="NZ_VUOB01000033.1"/>
</dbReference>
<proteinExistence type="predicted"/>
<dbReference type="OrthoDB" id="3688108at2"/>
<name>A0A5B2XD97_9PSEU</name>
<dbReference type="InterPro" id="IPR045428">
    <property type="entry name" value="EACC1"/>
</dbReference>
<sequence>MGQATLRLDAGDVDDVRRHRLTRSLFDDLRALHLVNIARPELEAPQGARSGTGQGVAELIITGVLSTGTVTAIAKVITAYLDRTKSRSVTWLQDGREVTFTGISQQDQAALAEALAGASDPEGG</sequence>
<organism evidence="1 2">
    <name type="scientific">Solihabitans fulvus</name>
    <dbReference type="NCBI Taxonomy" id="1892852"/>
    <lineage>
        <taxon>Bacteria</taxon>
        <taxon>Bacillati</taxon>
        <taxon>Actinomycetota</taxon>
        <taxon>Actinomycetes</taxon>
        <taxon>Pseudonocardiales</taxon>
        <taxon>Pseudonocardiaceae</taxon>
        <taxon>Solihabitans</taxon>
    </lineage>
</organism>
<dbReference type="Pfam" id="PF19953">
    <property type="entry name" value="EACC1"/>
    <property type="match status" value="1"/>
</dbReference>
<gene>
    <name evidence="1" type="ORF">F0L68_19620</name>
</gene>
<dbReference type="EMBL" id="VUOB01000033">
    <property type="protein sequence ID" value="KAA2260999.1"/>
    <property type="molecule type" value="Genomic_DNA"/>
</dbReference>
<protein>
    <submittedName>
        <fullName evidence="1">Uncharacterized protein</fullName>
    </submittedName>
</protein>
<keyword evidence="2" id="KW-1185">Reference proteome</keyword>
<evidence type="ECO:0000313" key="1">
    <source>
        <dbReference type="EMBL" id="KAA2260999.1"/>
    </source>
</evidence>
<evidence type="ECO:0000313" key="2">
    <source>
        <dbReference type="Proteomes" id="UP000323454"/>
    </source>
</evidence>